<feature type="compositionally biased region" description="Pro residues" evidence="1">
    <location>
        <begin position="293"/>
        <end position="303"/>
    </location>
</feature>
<evidence type="ECO:0000256" key="2">
    <source>
        <dbReference type="SAM" id="Phobius"/>
    </source>
</evidence>
<keyword evidence="2" id="KW-1133">Transmembrane helix</keyword>
<evidence type="ECO:0000313" key="3">
    <source>
        <dbReference type="EMBL" id="CAH0017155.1"/>
    </source>
</evidence>
<feature type="compositionally biased region" description="Basic and acidic residues" evidence="1">
    <location>
        <begin position="275"/>
        <end position="285"/>
    </location>
</feature>
<feature type="compositionally biased region" description="Polar residues" evidence="1">
    <location>
        <begin position="200"/>
        <end position="220"/>
    </location>
</feature>
<keyword evidence="2" id="KW-0812">Transmembrane</keyword>
<dbReference type="Proteomes" id="UP000696573">
    <property type="component" value="Unassembled WGS sequence"/>
</dbReference>
<reference evidence="3" key="1">
    <citation type="submission" date="2021-10" db="EMBL/GenBank/DDBJ databases">
        <authorList>
            <person name="Piombo E."/>
        </authorList>
    </citation>
    <scope>NUCLEOTIDE SEQUENCE</scope>
</reference>
<protein>
    <submittedName>
        <fullName evidence="3">Uncharacterized protein</fullName>
    </submittedName>
</protein>
<feature type="compositionally biased region" description="Polar residues" evidence="1">
    <location>
        <begin position="99"/>
        <end position="108"/>
    </location>
</feature>
<accession>A0A9N9V8I8</accession>
<feature type="region of interest" description="Disordered" evidence="1">
    <location>
        <begin position="1"/>
        <end position="223"/>
    </location>
</feature>
<sequence>MEEHATHHGQQSQSQSQSSRTSHQQVAPSQRRFEGMPATDLHVSPGSPMINPESWVELSSQPSSSSLSSIGDEIVTTGLRVGAPYLRRRRLLASARSLPQQPTAIHSNDSSQEEYEETESEDDHLMISSGENTRSSPEVIGSPRDEPSDSESDGDNATALGRAPDRPAFRPQPNAFSHPHPQRSNSTSTAIPPHTHNEFTRPSFSQRSQTRASQRLNFMSPSREDNDAALRASLTTLLSCAAAARGASKAKEELETPRTAGTGVGPSNQPMDLRFVPESELDRAPTEGVQPGVAPPLTPPLKPVPGARSSSRTGGTKTKRSTSVGQGPRTSRKKKVMVGEDALVSPTLMTWVVSAGVVVLVSVVGFGVGYVTGREVGRQEALAAAGMSTANDTSSCGQEMMRSSSGGLRRLKWGAVGKSLVASS</sequence>
<evidence type="ECO:0000256" key="1">
    <source>
        <dbReference type="SAM" id="MobiDB-lite"/>
    </source>
</evidence>
<feature type="compositionally biased region" description="Low complexity" evidence="1">
    <location>
        <begin position="10"/>
        <end position="25"/>
    </location>
</feature>
<feature type="compositionally biased region" description="Polar residues" evidence="1">
    <location>
        <begin position="308"/>
        <end position="329"/>
    </location>
</feature>
<organism evidence="3 4">
    <name type="scientific">Clonostachys rhizophaga</name>
    <dbReference type="NCBI Taxonomy" id="160324"/>
    <lineage>
        <taxon>Eukaryota</taxon>
        <taxon>Fungi</taxon>
        <taxon>Dikarya</taxon>
        <taxon>Ascomycota</taxon>
        <taxon>Pezizomycotina</taxon>
        <taxon>Sordariomycetes</taxon>
        <taxon>Hypocreomycetidae</taxon>
        <taxon>Hypocreales</taxon>
        <taxon>Bionectriaceae</taxon>
        <taxon>Clonostachys</taxon>
    </lineage>
</organism>
<comment type="caution">
    <text evidence="3">The sequence shown here is derived from an EMBL/GenBank/DDBJ whole genome shotgun (WGS) entry which is preliminary data.</text>
</comment>
<feature type="compositionally biased region" description="Low complexity" evidence="1">
    <location>
        <begin position="58"/>
        <end position="69"/>
    </location>
</feature>
<feature type="transmembrane region" description="Helical" evidence="2">
    <location>
        <begin position="348"/>
        <end position="371"/>
    </location>
</feature>
<feature type="compositionally biased region" description="Acidic residues" evidence="1">
    <location>
        <begin position="111"/>
        <end position="122"/>
    </location>
</feature>
<proteinExistence type="predicted"/>
<keyword evidence="2" id="KW-0472">Membrane</keyword>
<feature type="region of interest" description="Disordered" evidence="1">
    <location>
        <begin position="247"/>
        <end position="334"/>
    </location>
</feature>
<dbReference type="EMBL" id="CABFNQ020000494">
    <property type="protein sequence ID" value="CAH0017155.1"/>
    <property type="molecule type" value="Genomic_DNA"/>
</dbReference>
<name>A0A9N9V8I8_9HYPO</name>
<dbReference type="AlphaFoldDB" id="A0A9N9V8I8"/>
<gene>
    <name evidence="3" type="ORF">CRHIZ90672A_00018433</name>
</gene>
<dbReference type="OrthoDB" id="5413188at2759"/>
<keyword evidence="4" id="KW-1185">Reference proteome</keyword>
<evidence type="ECO:0000313" key="4">
    <source>
        <dbReference type="Proteomes" id="UP000696573"/>
    </source>
</evidence>